<evidence type="ECO:0000313" key="2">
    <source>
        <dbReference type="EMBL" id="CAJ1050798.1"/>
    </source>
</evidence>
<keyword evidence="3" id="KW-1185">Reference proteome</keyword>
<name>A0AAV1EQI0_XYRNO</name>
<reference evidence="2" key="1">
    <citation type="submission" date="2023-08" db="EMBL/GenBank/DDBJ databases">
        <authorList>
            <person name="Alioto T."/>
            <person name="Alioto T."/>
            <person name="Gomez Garrido J."/>
        </authorList>
    </citation>
    <scope>NUCLEOTIDE SEQUENCE</scope>
</reference>
<gene>
    <name evidence="2" type="ORF">XNOV1_A012177</name>
</gene>
<proteinExistence type="predicted"/>
<dbReference type="AlphaFoldDB" id="A0AAV1EQI0"/>
<evidence type="ECO:0000256" key="1">
    <source>
        <dbReference type="SAM" id="MobiDB-lite"/>
    </source>
</evidence>
<feature type="region of interest" description="Disordered" evidence="1">
    <location>
        <begin position="17"/>
        <end position="41"/>
    </location>
</feature>
<organism evidence="2 3">
    <name type="scientific">Xyrichtys novacula</name>
    <name type="common">Pearly razorfish</name>
    <name type="synonym">Hemipteronotus novacula</name>
    <dbReference type="NCBI Taxonomy" id="13765"/>
    <lineage>
        <taxon>Eukaryota</taxon>
        <taxon>Metazoa</taxon>
        <taxon>Chordata</taxon>
        <taxon>Craniata</taxon>
        <taxon>Vertebrata</taxon>
        <taxon>Euteleostomi</taxon>
        <taxon>Actinopterygii</taxon>
        <taxon>Neopterygii</taxon>
        <taxon>Teleostei</taxon>
        <taxon>Neoteleostei</taxon>
        <taxon>Acanthomorphata</taxon>
        <taxon>Eupercaria</taxon>
        <taxon>Labriformes</taxon>
        <taxon>Labridae</taxon>
        <taxon>Xyrichtys</taxon>
    </lineage>
</organism>
<sequence>MDQSLLGGDVVASSTAAAGAPMAPTRPPGGAPGPSSTSSGALAACRLEDRVASALLEGTLLRRSLVARGVPEPALTTARRAGPRPQPPAGGFSGRQSDGTPPGPLQLPRTEMADQPRSRWHPPHH</sequence>
<dbReference type="Proteomes" id="UP001178508">
    <property type="component" value="Chromosome 2"/>
</dbReference>
<accession>A0AAV1EQI0</accession>
<feature type="region of interest" description="Disordered" evidence="1">
    <location>
        <begin position="64"/>
        <end position="125"/>
    </location>
</feature>
<protein>
    <submittedName>
        <fullName evidence="2">Uncharacterized protein</fullName>
    </submittedName>
</protein>
<evidence type="ECO:0000313" key="3">
    <source>
        <dbReference type="Proteomes" id="UP001178508"/>
    </source>
</evidence>
<dbReference type="EMBL" id="OY660865">
    <property type="protein sequence ID" value="CAJ1050798.1"/>
    <property type="molecule type" value="Genomic_DNA"/>
</dbReference>